<sequence>MEQDDVSVRGAAGRGRVTVRAIAAETGLSIATVSRVINAQDQVSESARRRVQEAIDGLGGRAPATRPRQPKAELPVLVRCPYKLSDYFGALVTAVAEALAAAGRRVLLDVGDSRVDAPVLRELPAARETSGAILILPPEPAEDLRFLQTRRYPLVVVDPRTPVPRGVVSIASAHTAGARAVTRHLLDLGHRRIGVISGFEDWLSGSDRLAGHLAALSEAGLLGDSRLLRYGEPAIHTGVRAGGELLDLPDRPTAIACFNDKVAVGVYQAAAERGLGIPADLSVTGFDDSEISQATAPMLTTVRQPLDELGRIAVTMLTRLLERQALDALHLELATELVVRGSTGPVPPR</sequence>
<evidence type="ECO:0000313" key="5">
    <source>
        <dbReference type="EMBL" id="MBS2549226.1"/>
    </source>
</evidence>
<reference evidence="5 6" key="1">
    <citation type="submission" date="2020-02" db="EMBL/GenBank/DDBJ databases">
        <title>Acidophilic actinobacteria isolated from forest soil.</title>
        <authorList>
            <person name="Golinska P."/>
        </authorList>
    </citation>
    <scope>NUCLEOTIDE SEQUENCE [LARGE SCALE GENOMIC DNA]</scope>
    <source>
        <strain evidence="5 6">NL8</strain>
    </source>
</reference>
<comment type="caution">
    <text evidence="5">The sequence shown here is derived from an EMBL/GenBank/DDBJ whole genome shotgun (WGS) entry which is preliminary data.</text>
</comment>
<organism evidence="5 6">
    <name type="scientific">Catenulispora pinistramenti</name>
    <dbReference type="NCBI Taxonomy" id="2705254"/>
    <lineage>
        <taxon>Bacteria</taxon>
        <taxon>Bacillati</taxon>
        <taxon>Actinomycetota</taxon>
        <taxon>Actinomycetes</taxon>
        <taxon>Catenulisporales</taxon>
        <taxon>Catenulisporaceae</taxon>
        <taxon>Catenulispora</taxon>
    </lineage>
</organism>
<evidence type="ECO:0000256" key="2">
    <source>
        <dbReference type="ARBA" id="ARBA00023125"/>
    </source>
</evidence>
<dbReference type="EMBL" id="JAAFYZ010000066">
    <property type="protein sequence ID" value="MBS2549226.1"/>
    <property type="molecule type" value="Genomic_DNA"/>
</dbReference>
<dbReference type="Gene3D" id="3.40.50.2300">
    <property type="match status" value="2"/>
</dbReference>
<dbReference type="Pfam" id="PF13377">
    <property type="entry name" value="Peripla_BP_3"/>
    <property type="match status" value="1"/>
</dbReference>
<dbReference type="Gene3D" id="1.10.260.40">
    <property type="entry name" value="lambda repressor-like DNA-binding domains"/>
    <property type="match status" value="1"/>
</dbReference>
<dbReference type="PANTHER" id="PTHR30146:SF153">
    <property type="entry name" value="LACTOSE OPERON REPRESSOR"/>
    <property type="match status" value="1"/>
</dbReference>
<keyword evidence="2 5" id="KW-0238">DNA-binding</keyword>
<keyword evidence="1" id="KW-0805">Transcription regulation</keyword>
<dbReference type="GO" id="GO:0003677">
    <property type="term" value="F:DNA binding"/>
    <property type="evidence" value="ECO:0007669"/>
    <property type="project" value="UniProtKB-KW"/>
</dbReference>
<dbReference type="PANTHER" id="PTHR30146">
    <property type="entry name" value="LACI-RELATED TRANSCRIPTIONAL REPRESSOR"/>
    <property type="match status" value="1"/>
</dbReference>
<evidence type="ECO:0000256" key="3">
    <source>
        <dbReference type="ARBA" id="ARBA00023163"/>
    </source>
</evidence>
<dbReference type="Proteomes" id="UP000730482">
    <property type="component" value="Unassembled WGS sequence"/>
</dbReference>
<dbReference type="RefSeq" id="WP_212010790.1">
    <property type="nucleotide sequence ID" value="NZ_JAAFYZ010000066.1"/>
</dbReference>
<protein>
    <submittedName>
        <fullName evidence="5">LacI family DNA-binding transcriptional regulator</fullName>
    </submittedName>
</protein>
<dbReference type="InterPro" id="IPR010982">
    <property type="entry name" value="Lambda_DNA-bd_dom_sf"/>
</dbReference>
<evidence type="ECO:0000256" key="1">
    <source>
        <dbReference type="ARBA" id="ARBA00023015"/>
    </source>
</evidence>
<evidence type="ECO:0000313" key="6">
    <source>
        <dbReference type="Proteomes" id="UP000730482"/>
    </source>
</evidence>
<dbReference type="InterPro" id="IPR028082">
    <property type="entry name" value="Peripla_BP_I"/>
</dbReference>
<dbReference type="InterPro" id="IPR046335">
    <property type="entry name" value="LacI/GalR-like_sensor"/>
</dbReference>
<dbReference type="InterPro" id="IPR000843">
    <property type="entry name" value="HTH_LacI"/>
</dbReference>
<dbReference type="SUPFAM" id="SSF47413">
    <property type="entry name" value="lambda repressor-like DNA-binding domains"/>
    <property type="match status" value="1"/>
</dbReference>
<dbReference type="SMART" id="SM00354">
    <property type="entry name" value="HTH_LACI"/>
    <property type="match status" value="1"/>
</dbReference>
<gene>
    <name evidence="5" type="ORF">KGQ19_20390</name>
</gene>
<dbReference type="PROSITE" id="PS50932">
    <property type="entry name" value="HTH_LACI_2"/>
    <property type="match status" value="1"/>
</dbReference>
<dbReference type="SUPFAM" id="SSF53822">
    <property type="entry name" value="Periplasmic binding protein-like I"/>
    <property type="match status" value="1"/>
</dbReference>
<keyword evidence="6" id="KW-1185">Reference proteome</keyword>
<proteinExistence type="predicted"/>
<dbReference type="CDD" id="cd01392">
    <property type="entry name" value="HTH_LacI"/>
    <property type="match status" value="1"/>
</dbReference>
<feature type="domain" description="HTH lacI-type" evidence="4">
    <location>
        <begin position="17"/>
        <end position="56"/>
    </location>
</feature>
<name>A0ABS5KT43_9ACTN</name>
<evidence type="ECO:0000259" key="4">
    <source>
        <dbReference type="PROSITE" id="PS50932"/>
    </source>
</evidence>
<dbReference type="Pfam" id="PF00356">
    <property type="entry name" value="LacI"/>
    <property type="match status" value="1"/>
</dbReference>
<accession>A0ABS5KT43</accession>
<keyword evidence="3" id="KW-0804">Transcription</keyword>